<dbReference type="EMBL" id="CM056810">
    <property type="protein sequence ID" value="KAJ8643505.1"/>
    <property type="molecule type" value="Genomic_DNA"/>
</dbReference>
<evidence type="ECO:0000313" key="1">
    <source>
        <dbReference type="EMBL" id="KAJ8643505.1"/>
    </source>
</evidence>
<proteinExistence type="predicted"/>
<name>A0ACC2MDJ4_PERAE</name>
<dbReference type="Proteomes" id="UP001234297">
    <property type="component" value="Chromosome 2"/>
</dbReference>
<keyword evidence="2" id="KW-1185">Reference proteome</keyword>
<gene>
    <name evidence="1" type="ORF">MRB53_005253</name>
</gene>
<accession>A0ACC2MDJ4</accession>
<protein>
    <submittedName>
        <fullName evidence="1">Uncharacterized protein</fullName>
    </submittedName>
</protein>
<organism evidence="1 2">
    <name type="scientific">Persea americana</name>
    <name type="common">Avocado</name>
    <dbReference type="NCBI Taxonomy" id="3435"/>
    <lineage>
        <taxon>Eukaryota</taxon>
        <taxon>Viridiplantae</taxon>
        <taxon>Streptophyta</taxon>
        <taxon>Embryophyta</taxon>
        <taxon>Tracheophyta</taxon>
        <taxon>Spermatophyta</taxon>
        <taxon>Magnoliopsida</taxon>
        <taxon>Magnoliidae</taxon>
        <taxon>Laurales</taxon>
        <taxon>Lauraceae</taxon>
        <taxon>Persea</taxon>
    </lineage>
</organism>
<sequence>MATPLPLLVSYSLLPHLQNSIGRKLLIGRDKSIRKRVEDVDPETIPINSSELRPVDSLGDRVGRDLNKMQQRYQQQATKFHLQSKA</sequence>
<comment type="caution">
    <text evidence="1">The sequence shown here is derived from an EMBL/GenBank/DDBJ whole genome shotgun (WGS) entry which is preliminary data.</text>
</comment>
<reference evidence="1 2" key="1">
    <citation type="journal article" date="2022" name="Hortic Res">
        <title>A haplotype resolved chromosomal level avocado genome allows analysis of novel avocado genes.</title>
        <authorList>
            <person name="Nath O."/>
            <person name="Fletcher S.J."/>
            <person name="Hayward A."/>
            <person name="Shaw L.M."/>
            <person name="Masouleh A.K."/>
            <person name="Furtado A."/>
            <person name="Henry R.J."/>
            <person name="Mitter N."/>
        </authorList>
    </citation>
    <scope>NUCLEOTIDE SEQUENCE [LARGE SCALE GENOMIC DNA]</scope>
    <source>
        <strain evidence="2">cv. Hass</strain>
    </source>
</reference>
<evidence type="ECO:0000313" key="2">
    <source>
        <dbReference type="Proteomes" id="UP001234297"/>
    </source>
</evidence>